<name>A0A174V6B5_BACUN</name>
<dbReference type="AlphaFoldDB" id="A0A174V6B5"/>
<sequence length="1087" mass="121322">MKSRFKTKKLLLLGILLFGLSVATWAQKVSLNYTNVELQDVLLSIKKQTGYVLVFSDQILDVHRRVSIKVEGEDLVNVLKELLSDGNVTFEIKNKKIYFILKELVDVESAKSWKITGVVKDVNGEPIIGANILVKGSTIGVISDIDGKFLLNEVPAGSILEISYIGYDNREIKLKDEAPLTVILTENSTLLEELVVIGYGSVRKRDLTGAVSQINADQIQKGPVTNILQSVQGRISGFHVTPSSGQPGASTDVLIHGTQSINGTNAPIYVIDGTISENINNLNPQDIETFTVLKDASAVAIYGSRAANGVVVINTKRGKVDEKPTISFKTEQSFQQEGNLKIDYLNAAQWLEIATEAYKNGGKDVPWGDSDLEKIKGNDNCWPDLMKRTGYLTNNNLSITGGSKNSNYFVSLNYLYNEGIIKEQSYNRLNLRLNSDHKIGDRIKFGHSVNLYASEQTSQRDFDWRDTYAASFRYSPLNAMYDKDGDFATISNTYLQSKTPSPLWMLKNSDRTVRNKGIDGNLYLAVDILEGLKFTARVSGEWKNGYSNDFIGAMDTKYGMEGSNVNKVTKTNAETFHWITDYTLDYQKTFNQIHSVSALLGYSVEKQTFEDLMGSRGNTPSNDIKFLNAGDPSTALNSNSWSEWSFLSQFGRLAYSFKDKYYFSGTLRRDGSSRLVKDKYGIFPSVSAAWRIGEEKFMDAFNWLDELKFRLSWGKVGNVLSINPYGTSVYLSQQNAVFNEKVVAGYTFANAVNTDLKWESTEKKNIGLDLSMFGNSFYVVMDFYIEDTKDLLFNQPIATSVGLSGSPYINAGHIRNTGIDFEIGYRRTIGDWKFDVNFNASHVHNEVIDLEGRDLTTSGIKEGYPIGSFYGYVSNGIIRTQDDLNNHPHYAGKQIGDIWFKDINGYDENGNLTGKPDGKVDTADRALFGKVFPDLNYGLAGSVSYKNLTLQIQLQGVQGIQKNMLSGGYATDMFGGEPNMEASYILDRYDAERNPNGKYPRVAVGDPGQNQQFSDFWLIDASYLSIRNLNLSYSFPKNICNKLGMENLNAYIGVQNLYTFGNEYSEISSTVTVPMPRTCTFGLQFAF</sequence>
<evidence type="ECO:0000256" key="6">
    <source>
        <dbReference type="ARBA" id="ARBA00023136"/>
    </source>
</evidence>
<dbReference type="NCBIfam" id="TIGR04057">
    <property type="entry name" value="SusC_RagA_signa"/>
    <property type="match status" value="1"/>
</dbReference>
<evidence type="ECO:0000256" key="8">
    <source>
        <dbReference type="PROSITE-ProRule" id="PRU01360"/>
    </source>
</evidence>
<gene>
    <name evidence="17" type="ORF">DW729_18155</name>
    <name evidence="16" type="ORF">DWW14_10875</name>
    <name evidence="15" type="ORF">DXD90_18175</name>
    <name evidence="12" type="ORF">ERS852554_03908</name>
    <name evidence="14" type="ORF">GAP41_17260</name>
    <name evidence="13" type="ORF">GAP55_15150</name>
</gene>
<dbReference type="RefSeq" id="WP_005834995.1">
    <property type="nucleotide sequence ID" value="NZ_CAXSNS010000021.1"/>
</dbReference>
<dbReference type="NCBIfam" id="TIGR04056">
    <property type="entry name" value="OMP_RagA_SusC"/>
    <property type="match status" value="1"/>
</dbReference>
<dbReference type="SUPFAM" id="SSF56935">
    <property type="entry name" value="Porins"/>
    <property type="match status" value="1"/>
</dbReference>
<keyword evidence="5 9" id="KW-0798">TonB box</keyword>
<dbReference type="InterPro" id="IPR023996">
    <property type="entry name" value="TonB-dep_OMP_SusC/RagA"/>
</dbReference>
<proteinExistence type="inferred from homology"/>
<dbReference type="EMBL" id="QRZC01000012">
    <property type="protein sequence ID" value="RGV41885.1"/>
    <property type="molecule type" value="Genomic_DNA"/>
</dbReference>
<evidence type="ECO:0000256" key="4">
    <source>
        <dbReference type="ARBA" id="ARBA00022692"/>
    </source>
</evidence>
<dbReference type="InterPro" id="IPR008969">
    <property type="entry name" value="CarboxyPept-like_regulatory"/>
</dbReference>
<dbReference type="Gene3D" id="2.40.170.20">
    <property type="entry name" value="TonB-dependent receptor, beta-barrel domain"/>
    <property type="match status" value="1"/>
</dbReference>
<feature type="domain" description="TonB-dependent receptor plug" evidence="11">
    <location>
        <begin position="204"/>
        <end position="310"/>
    </location>
</feature>
<dbReference type="Proteomes" id="UP000466952">
    <property type="component" value="Unassembled WGS sequence"/>
</dbReference>
<dbReference type="InterPro" id="IPR036942">
    <property type="entry name" value="Beta-barrel_TonB_sf"/>
</dbReference>
<dbReference type="EMBL" id="WCTM01000012">
    <property type="protein sequence ID" value="KAB4238901.1"/>
    <property type="molecule type" value="Genomic_DNA"/>
</dbReference>
<evidence type="ECO:0000313" key="17">
    <source>
        <dbReference type="EMBL" id="RHE56125.1"/>
    </source>
</evidence>
<dbReference type="Proteomes" id="UP000431575">
    <property type="component" value="Unassembled WGS sequence"/>
</dbReference>
<dbReference type="Pfam" id="PF13715">
    <property type="entry name" value="CarbopepD_reg_2"/>
    <property type="match status" value="1"/>
</dbReference>
<dbReference type="Pfam" id="PF07715">
    <property type="entry name" value="Plug"/>
    <property type="match status" value="1"/>
</dbReference>
<feature type="domain" description="TonB-dependent receptor-like beta-barrel" evidence="10">
    <location>
        <begin position="464"/>
        <end position="1057"/>
    </location>
</feature>
<evidence type="ECO:0000256" key="9">
    <source>
        <dbReference type="RuleBase" id="RU003357"/>
    </source>
</evidence>
<protein>
    <submittedName>
        <fullName evidence="12">Putative TonB-linked outer membrane receptor protein</fullName>
    </submittedName>
    <submittedName>
        <fullName evidence="13">TonB-dependent receptor</fullName>
    </submittedName>
</protein>
<evidence type="ECO:0000313" key="20">
    <source>
        <dbReference type="Proteomes" id="UP000284640"/>
    </source>
</evidence>
<evidence type="ECO:0000256" key="1">
    <source>
        <dbReference type="ARBA" id="ARBA00004571"/>
    </source>
</evidence>
<evidence type="ECO:0000259" key="10">
    <source>
        <dbReference type="Pfam" id="PF00593"/>
    </source>
</evidence>
<reference evidence="12 18" key="1">
    <citation type="submission" date="2015-09" db="EMBL/GenBank/DDBJ databases">
        <authorList>
            <consortium name="Pathogen Informatics"/>
        </authorList>
    </citation>
    <scope>NUCLEOTIDE SEQUENCE [LARGE SCALE GENOMIC DNA]</scope>
    <source>
        <strain evidence="12 18">2789STDY5834942</strain>
    </source>
</reference>
<dbReference type="GO" id="GO:0009279">
    <property type="term" value="C:cell outer membrane"/>
    <property type="evidence" value="ECO:0007669"/>
    <property type="project" value="UniProtKB-SubCell"/>
</dbReference>
<reference evidence="19 20" key="2">
    <citation type="submission" date="2018-08" db="EMBL/GenBank/DDBJ databases">
        <title>A genome reference for cultivated species of the human gut microbiota.</title>
        <authorList>
            <person name="Zou Y."/>
            <person name="Xue W."/>
            <person name="Luo G."/>
        </authorList>
    </citation>
    <scope>NUCLEOTIDE SEQUENCE [LARGE SCALE GENOMIC DNA]</scope>
    <source>
        <strain evidence="16 21">AF14-42</strain>
        <strain evidence="17 20">AM27-46</strain>
        <strain evidence="15 19">TM10-17</strain>
    </source>
</reference>
<dbReference type="FunFam" id="2.60.40.1120:FF:000003">
    <property type="entry name" value="Outer membrane protein Omp121"/>
    <property type="match status" value="1"/>
</dbReference>
<dbReference type="InterPro" id="IPR012910">
    <property type="entry name" value="Plug_dom"/>
</dbReference>
<dbReference type="EMBL" id="CZBF01000009">
    <property type="protein sequence ID" value="CUQ30294.1"/>
    <property type="molecule type" value="Genomic_DNA"/>
</dbReference>
<dbReference type="InterPro" id="IPR037066">
    <property type="entry name" value="Plug_dom_sf"/>
</dbReference>
<keyword evidence="2 8" id="KW-0813">Transport</keyword>
<dbReference type="EMBL" id="QSKL01000027">
    <property type="protein sequence ID" value="RHE56125.1"/>
    <property type="molecule type" value="Genomic_DNA"/>
</dbReference>
<evidence type="ECO:0000256" key="3">
    <source>
        <dbReference type="ARBA" id="ARBA00022452"/>
    </source>
</evidence>
<dbReference type="Proteomes" id="UP000285343">
    <property type="component" value="Unassembled WGS sequence"/>
</dbReference>
<dbReference type="InterPro" id="IPR023997">
    <property type="entry name" value="TonB-dep_OMP_SusC/RagA_CS"/>
</dbReference>
<evidence type="ECO:0000313" key="15">
    <source>
        <dbReference type="EMBL" id="RGI72612.1"/>
    </source>
</evidence>
<dbReference type="EMBL" id="WCTR01000011">
    <property type="protein sequence ID" value="KAB4210910.1"/>
    <property type="molecule type" value="Genomic_DNA"/>
</dbReference>
<dbReference type="PROSITE" id="PS52016">
    <property type="entry name" value="TONB_DEPENDENT_REC_3"/>
    <property type="match status" value="1"/>
</dbReference>
<evidence type="ECO:0000313" key="23">
    <source>
        <dbReference type="Proteomes" id="UP000466952"/>
    </source>
</evidence>
<keyword evidence="6 8" id="KW-0472">Membrane</keyword>
<evidence type="ECO:0000256" key="2">
    <source>
        <dbReference type="ARBA" id="ARBA00022448"/>
    </source>
</evidence>
<comment type="similarity">
    <text evidence="8 9">Belongs to the TonB-dependent receptor family.</text>
</comment>
<evidence type="ECO:0000313" key="13">
    <source>
        <dbReference type="EMBL" id="KAB4210910.1"/>
    </source>
</evidence>
<evidence type="ECO:0000259" key="11">
    <source>
        <dbReference type="Pfam" id="PF07715"/>
    </source>
</evidence>
<comment type="subcellular location">
    <subcellularLocation>
        <location evidence="1 8">Cell outer membrane</location>
        <topology evidence="1 8">Multi-pass membrane protein</topology>
    </subcellularLocation>
</comment>
<organism evidence="12 18">
    <name type="scientific">Bacteroides uniformis</name>
    <dbReference type="NCBI Taxonomy" id="820"/>
    <lineage>
        <taxon>Bacteria</taxon>
        <taxon>Pseudomonadati</taxon>
        <taxon>Bacteroidota</taxon>
        <taxon>Bacteroidia</taxon>
        <taxon>Bacteroidales</taxon>
        <taxon>Bacteroidaceae</taxon>
        <taxon>Bacteroides</taxon>
    </lineage>
</organism>
<dbReference type="SUPFAM" id="SSF49464">
    <property type="entry name" value="Carboxypeptidase regulatory domain-like"/>
    <property type="match status" value="1"/>
</dbReference>
<keyword evidence="7 8" id="KW-0998">Cell outer membrane</keyword>
<dbReference type="Proteomes" id="UP000095788">
    <property type="component" value="Unassembled WGS sequence"/>
</dbReference>
<evidence type="ECO:0000313" key="12">
    <source>
        <dbReference type="EMBL" id="CUQ30294.1"/>
    </source>
</evidence>
<evidence type="ECO:0000313" key="22">
    <source>
        <dbReference type="Proteomes" id="UP000431575"/>
    </source>
</evidence>
<evidence type="ECO:0000313" key="18">
    <source>
        <dbReference type="Proteomes" id="UP000095788"/>
    </source>
</evidence>
<dbReference type="InterPro" id="IPR000531">
    <property type="entry name" value="Beta-barrel_TonB"/>
</dbReference>
<evidence type="ECO:0000313" key="14">
    <source>
        <dbReference type="EMBL" id="KAB4238901.1"/>
    </source>
</evidence>
<evidence type="ECO:0000313" key="19">
    <source>
        <dbReference type="Proteomes" id="UP000263754"/>
    </source>
</evidence>
<reference evidence="22 23" key="3">
    <citation type="journal article" date="2019" name="Nat. Med.">
        <title>A library of human gut bacterial isolates paired with longitudinal multiomics data enables mechanistic microbiome research.</title>
        <authorList>
            <person name="Poyet M."/>
            <person name="Groussin M."/>
            <person name="Gibbons S.M."/>
            <person name="Avila-Pacheco J."/>
            <person name="Jiang X."/>
            <person name="Kearney S.M."/>
            <person name="Perrotta A.R."/>
            <person name="Berdy B."/>
            <person name="Zhao S."/>
            <person name="Lieberman T.D."/>
            <person name="Swanson P.K."/>
            <person name="Smith M."/>
            <person name="Roesemann S."/>
            <person name="Alexander J.E."/>
            <person name="Rich S.A."/>
            <person name="Livny J."/>
            <person name="Vlamakis H."/>
            <person name="Clish C."/>
            <person name="Bullock K."/>
            <person name="Deik A."/>
            <person name="Scott J."/>
            <person name="Pierce K.A."/>
            <person name="Xavier R.J."/>
            <person name="Alm E.J."/>
        </authorList>
    </citation>
    <scope>NUCLEOTIDE SEQUENCE [LARGE SCALE GENOMIC DNA]</scope>
    <source>
        <strain evidence="13 23">BIOML-A11</strain>
        <strain evidence="14 22">BIOML-A6</strain>
    </source>
</reference>
<dbReference type="EMBL" id="QSOF01000033">
    <property type="protein sequence ID" value="RGI72612.1"/>
    <property type="molecule type" value="Genomic_DNA"/>
</dbReference>
<dbReference type="Proteomes" id="UP000284640">
    <property type="component" value="Unassembled WGS sequence"/>
</dbReference>
<keyword evidence="3 8" id="KW-1134">Transmembrane beta strand</keyword>
<dbReference type="Proteomes" id="UP000263754">
    <property type="component" value="Unassembled WGS sequence"/>
</dbReference>
<keyword evidence="4 8" id="KW-0812">Transmembrane</keyword>
<evidence type="ECO:0000256" key="5">
    <source>
        <dbReference type="ARBA" id="ARBA00023077"/>
    </source>
</evidence>
<dbReference type="Gene3D" id="2.60.40.1120">
    <property type="entry name" value="Carboxypeptidase-like, regulatory domain"/>
    <property type="match status" value="1"/>
</dbReference>
<dbReference type="InterPro" id="IPR039426">
    <property type="entry name" value="TonB-dep_rcpt-like"/>
</dbReference>
<evidence type="ECO:0000313" key="21">
    <source>
        <dbReference type="Proteomes" id="UP000285343"/>
    </source>
</evidence>
<dbReference type="Gene3D" id="2.170.130.10">
    <property type="entry name" value="TonB-dependent receptor, plug domain"/>
    <property type="match status" value="1"/>
</dbReference>
<accession>A0A174V6B5</accession>
<evidence type="ECO:0000256" key="7">
    <source>
        <dbReference type="ARBA" id="ARBA00023237"/>
    </source>
</evidence>
<evidence type="ECO:0000313" key="16">
    <source>
        <dbReference type="EMBL" id="RGV41885.1"/>
    </source>
</evidence>
<dbReference type="Pfam" id="PF00593">
    <property type="entry name" value="TonB_dep_Rec_b-barrel"/>
    <property type="match status" value="1"/>
</dbReference>
<keyword evidence="12" id="KW-0675">Receptor</keyword>